<protein>
    <submittedName>
        <fullName evidence="2">Uncharacterized protein</fullName>
    </submittedName>
</protein>
<reference evidence="2" key="2">
    <citation type="journal article" date="2023" name="Proc. Natl. Acad. Sci. U.S.A.">
        <title>A global phylogenomic analysis of the shiitake genus Lentinula.</title>
        <authorList>
            <person name="Sierra-Patev S."/>
            <person name="Min B."/>
            <person name="Naranjo-Ortiz M."/>
            <person name="Looney B."/>
            <person name="Konkel Z."/>
            <person name="Slot J.C."/>
            <person name="Sakamoto Y."/>
            <person name="Steenwyk J.L."/>
            <person name="Rokas A."/>
            <person name="Carro J."/>
            <person name="Camarero S."/>
            <person name="Ferreira P."/>
            <person name="Molpeceres G."/>
            <person name="Ruiz-Duenas F.J."/>
            <person name="Serrano A."/>
            <person name="Henrissat B."/>
            <person name="Drula E."/>
            <person name="Hughes K.W."/>
            <person name="Mata J.L."/>
            <person name="Ishikawa N.K."/>
            <person name="Vargas-Isla R."/>
            <person name="Ushijima S."/>
            <person name="Smith C.A."/>
            <person name="Donoghue J."/>
            <person name="Ahrendt S."/>
            <person name="Andreopoulos W."/>
            <person name="He G."/>
            <person name="LaButti K."/>
            <person name="Lipzen A."/>
            <person name="Ng V."/>
            <person name="Riley R."/>
            <person name="Sandor L."/>
            <person name="Barry K."/>
            <person name="Martinez A.T."/>
            <person name="Xiao Y."/>
            <person name="Gibbons J.G."/>
            <person name="Terashima K."/>
            <person name="Grigoriev I.V."/>
            <person name="Hibbett D."/>
        </authorList>
    </citation>
    <scope>NUCLEOTIDE SEQUENCE</scope>
    <source>
        <strain evidence="2">Sp2 HRB7682 ss15</strain>
    </source>
</reference>
<feature type="region of interest" description="Disordered" evidence="1">
    <location>
        <begin position="191"/>
        <end position="238"/>
    </location>
</feature>
<dbReference type="AlphaFoldDB" id="A0A9W9AN00"/>
<organism evidence="2 3">
    <name type="scientific">Lentinula lateritia</name>
    <dbReference type="NCBI Taxonomy" id="40482"/>
    <lineage>
        <taxon>Eukaryota</taxon>
        <taxon>Fungi</taxon>
        <taxon>Dikarya</taxon>
        <taxon>Basidiomycota</taxon>
        <taxon>Agaricomycotina</taxon>
        <taxon>Agaricomycetes</taxon>
        <taxon>Agaricomycetidae</taxon>
        <taxon>Agaricales</taxon>
        <taxon>Marasmiineae</taxon>
        <taxon>Omphalotaceae</taxon>
        <taxon>Lentinula</taxon>
    </lineage>
</organism>
<accession>A0A9W9AN00</accession>
<feature type="compositionally biased region" description="Polar residues" evidence="1">
    <location>
        <begin position="206"/>
        <end position="225"/>
    </location>
</feature>
<proteinExistence type="predicted"/>
<sequence length="454" mass="50474">MDQQSNPTIHVRDDGFHFGDLRATSQYDHPQRRHSGHPMLLSTHEDTSTITASYVSPEDQNRDAGEYHSNMNVPPPSLNAQPQRYDLLDFPNRSMPLPAVSKPTQVEDLTRSAVAMSPHIQQSEQADLTGCSTAIHIQDENLCSVILKLSQFLSATNLDVASITSMLLLLVNLMDFEVLLVADDMNSLHENSEHVHASSSAVSSETNNDAESQSMPSDASITNVSSERDPSPKAESGSVWTGIKIFAQDSKPPKENHLRVGIHGGKPSSSTIVFVQRKVKFKDAWTRSFILKAAPMVDHPPDFELPRGSGLLCPNDLFVCVDLSSWHQGEDALSANSISSTTISSSTLSSNSSTASSRNNPLHWSDPSMSQYLRIWCWDNNLKKFISSNSLALLFRSPVLRRLVIKNFIKFGFEDNTEERFLVRPRPGSKTGPRERTPPIPNEDLFKLELRTRE</sequence>
<evidence type="ECO:0000313" key="3">
    <source>
        <dbReference type="Proteomes" id="UP001150238"/>
    </source>
</evidence>
<dbReference type="Proteomes" id="UP001150238">
    <property type="component" value="Unassembled WGS sequence"/>
</dbReference>
<comment type="caution">
    <text evidence="2">The sequence shown here is derived from an EMBL/GenBank/DDBJ whole genome shotgun (WGS) entry which is preliminary data.</text>
</comment>
<name>A0A9W9AN00_9AGAR</name>
<feature type="region of interest" description="Disordered" evidence="1">
    <location>
        <begin position="423"/>
        <end position="445"/>
    </location>
</feature>
<evidence type="ECO:0000313" key="2">
    <source>
        <dbReference type="EMBL" id="KAJ4486604.1"/>
    </source>
</evidence>
<reference evidence="2" key="1">
    <citation type="submission" date="2022-08" db="EMBL/GenBank/DDBJ databases">
        <authorList>
            <consortium name="DOE Joint Genome Institute"/>
            <person name="Min B."/>
            <person name="Riley R."/>
            <person name="Sierra-Patev S."/>
            <person name="Naranjo-Ortiz M."/>
            <person name="Looney B."/>
            <person name="Konkel Z."/>
            <person name="Slot J.C."/>
            <person name="Sakamoto Y."/>
            <person name="Steenwyk J.L."/>
            <person name="Rokas A."/>
            <person name="Carro J."/>
            <person name="Camarero S."/>
            <person name="Ferreira P."/>
            <person name="Molpeceres G."/>
            <person name="Ruiz-Duenas F.J."/>
            <person name="Serrano A."/>
            <person name="Henrissat B."/>
            <person name="Drula E."/>
            <person name="Hughes K.W."/>
            <person name="Mata J.L."/>
            <person name="Ishikawa N.K."/>
            <person name="Vargas-Isla R."/>
            <person name="Ushijima S."/>
            <person name="Smith C.A."/>
            <person name="Ahrendt S."/>
            <person name="Andreopoulos W."/>
            <person name="He G."/>
            <person name="Labutti K."/>
            <person name="Lipzen A."/>
            <person name="Ng V."/>
            <person name="Sandor L."/>
            <person name="Barry K."/>
            <person name="Martinez A.T."/>
            <person name="Xiao Y."/>
            <person name="Gibbons J.G."/>
            <person name="Terashima K."/>
            <person name="Hibbett D.S."/>
            <person name="Grigoriev I.V."/>
        </authorList>
    </citation>
    <scope>NUCLEOTIDE SEQUENCE</scope>
    <source>
        <strain evidence="2">Sp2 HRB7682 ss15</strain>
    </source>
</reference>
<gene>
    <name evidence="2" type="ORF">C8J55DRAFT_487583</name>
</gene>
<dbReference type="EMBL" id="JANVFS010000010">
    <property type="protein sequence ID" value="KAJ4486604.1"/>
    <property type="molecule type" value="Genomic_DNA"/>
</dbReference>
<evidence type="ECO:0000256" key="1">
    <source>
        <dbReference type="SAM" id="MobiDB-lite"/>
    </source>
</evidence>